<evidence type="ECO:0000256" key="5">
    <source>
        <dbReference type="ARBA" id="ARBA00022448"/>
    </source>
</evidence>
<evidence type="ECO:0000256" key="7">
    <source>
        <dbReference type="ARBA" id="ARBA00023055"/>
    </source>
</evidence>
<reference evidence="11" key="2">
    <citation type="submission" date="2013-04" db="EMBL/GenBank/DDBJ databases">
        <title>Genomic mechanisms accounting for the adaptation to parasitism in nematode-trapping fungi.</title>
        <authorList>
            <person name="Ahren D.G."/>
        </authorList>
    </citation>
    <scope>NUCLEOTIDE SEQUENCE [LARGE SCALE GENOMIC DNA]</scope>
    <source>
        <strain evidence="11">CBS 200.50</strain>
    </source>
</reference>
<comment type="subunit">
    <text evidence="3">Monomer.</text>
</comment>
<dbReference type="GO" id="GO:0032934">
    <property type="term" value="F:sterol binding"/>
    <property type="evidence" value="ECO:0007669"/>
    <property type="project" value="EnsemblFungi"/>
</dbReference>
<dbReference type="SMART" id="SM00737">
    <property type="entry name" value="ML"/>
    <property type="match status" value="1"/>
</dbReference>
<evidence type="ECO:0000256" key="2">
    <source>
        <dbReference type="ARBA" id="ARBA00006370"/>
    </source>
</evidence>
<proteinExistence type="inferred from homology"/>
<dbReference type="GO" id="GO:0031210">
    <property type="term" value="F:phosphatidylcholine binding"/>
    <property type="evidence" value="ECO:0007669"/>
    <property type="project" value="EnsemblFungi"/>
</dbReference>
<evidence type="ECO:0000256" key="8">
    <source>
        <dbReference type="SAM" id="SignalP"/>
    </source>
</evidence>
<dbReference type="EMBL" id="AQGS01000497">
    <property type="protein sequence ID" value="EPS39043.1"/>
    <property type="molecule type" value="Genomic_DNA"/>
</dbReference>
<dbReference type="CDD" id="cd00917">
    <property type="entry name" value="PG-PI_TP"/>
    <property type="match status" value="1"/>
</dbReference>
<dbReference type="Proteomes" id="UP000015100">
    <property type="component" value="Unassembled WGS sequence"/>
</dbReference>
<reference evidence="10 11" key="1">
    <citation type="journal article" date="2013" name="PLoS Genet.">
        <title>Genomic mechanisms accounting for the adaptation to parasitism in nematode-trapping fungi.</title>
        <authorList>
            <person name="Meerupati T."/>
            <person name="Andersson K.M."/>
            <person name="Friman E."/>
            <person name="Kumar D."/>
            <person name="Tunlid A."/>
            <person name="Ahren D."/>
        </authorList>
    </citation>
    <scope>NUCLEOTIDE SEQUENCE [LARGE SCALE GENOMIC DNA]</scope>
    <source>
        <strain evidence="10 11">CBS 200.50</strain>
    </source>
</reference>
<comment type="similarity">
    <text evidence="2">Belongs to the NPC2 family.</text>
</comment>
<dbReference type="Gene3D" id="2.70.220.10">
    <property type="entry name" value="Ganglioside GM2 activator"/>
    <property type="match status" value="1"/>
</dbReference>
<gene>
    <name evidence="10" type="ORF">H072_7178</name>
</gene>
<dbReference type="InterPro" id="IPR003172">
    <property type="entry name" value="ML_dom"/>
</dbReference>
<dbReference type="STRING" id="1284197.S8BIA9"/>
<keyword evidence="5" id="KW-0813">Transport</keyword>
<protein>
    <recommendedName>
        <fullName evidence="4">Phosphatidylglycerol/phosphatidylinositol transfer protein</fullName>
    </recommendedName>
</protein>
<dbReference type="InterPro" id="IPR033917">
    <property type="entry name" value="ML_PG-PI_TP"/>
</dbReference>
<evidence type="ECO:0000259" key="9">
    <source>
        <dbReference type="SMART" id="SM00737"/>
    </source>
</evidence>
<feature type="chain" id="PRO_5004548516" description="Phosphatidylglycerol/phosphatidylinositol transfer protein" evidence="8">
    <location>
        <begin position="18"/>
        <end position="181"/>
    </location>
</feature>
<dbReference type="InterPro" id="IPR014756">
    <property type="entry name" value="Ig_E-set"/>
</dbReference>
<evidence type="ECO:0000313" key="10">
    <source>
        <dbReference type="EMBL" id="EPS39043.1"/>
    </source>
</evidence>
<dbReference type="eggNOG" id="KOG4680">
    <property type="taxonomic scope" value="Eukaryota"/>
</dbReference>
<evidence type="ECO:0000256" key="3">
    <source>
        <dbReference type="ARBA" id="ARBA00011245"/>
    </source>
</evidence>
<dbReference type="InterPro" id="IPR036846">
    <property type="entry name" value="GM2-AP_sf"/>
</dbReference>
<sequence>MKLSTFLSLLVAASASALTIDMRFSDQSPLALPGGVTNGEPVPGDSPIHFCKENNYNRKNDLVDIENISIDPNPPAVGQNLHLDVSGTLKERIDQGSKLFVEVKLGYITLIKKHFDFCDLLTQADANVSCPLEPGYLHVIKDQELPTQIPPGKFIVTAHLFTDEDETNLVTCLHTEVTFKR</sequence>
<dbReference type="InterPro" id="IPR039670">
    <property type="entry name" value="NPC2-like"/>
</dbReference>
<dbReference type="HOGENOM" id="CLU_097982_0_1_1"/>
<dbReference type="PANTHER" id="PTHR11306">
    <property type="entry name" value="NIEMANN PICK TYPE C2 PROTEIN NPC2-RELATED"/>
    <property type="match status" value="1"/>
</dbReference>
<dbReference type="SUPFAM" id="SSF81296">
    <property type="entry name" value="E set domains"/>
    <property type="match status" value="1"/>
</dbReference>
<dbReference type="GO" id="GO:0035091">
    <property type="term" value="F:phosphatidylinositol binding"/>
    <property type="evidence" value="ECO:0007669"/>
    <property type="project" value="EnsemblFungi"/>
</dbReference>
<feature type="signal peptide" evidence="8">
    <location>
        <begin position="1"/>
        <end position="17"/>
    </location>
</feature>
<comment type="caution">
    <text evidence="10">The sequence shown here is derived from an EMBL/GenBank/DDBJ whole genome shotgun (WGS) entry which is preliminary data.</text>
</comment>
<dbReference type="Pfam" id="PF02221">
    <property type="entry name" value="E1_DerP2_DerF2"/>
    <property type="match status" value="1"/>
</dbReference>
<keyword evidence="7" id="KW-0445">Lipid transport</keyword>
<keyword evidence="6 8" id="KW-0732">Signal</keyword>
<evidence type="ECO:0000256" key="4">
    <source>
        <dbReference type="ARBA" id="ARBA00016056"/>
    </source>
</evidence>
<dbReference type="OrthoDB" id="6409159at2759"/>
<keyword evidence="11" id="KW-1185">Reference proteome</keyword>
<dbReference type="AlphaFoldDB" id="S8BIA9"/>
<dbReference type="GO" id="GO:0001786">
    <property type="term" value="F:phosphatidylserine binding"/>
    <property type="evidence" value="ECO:0007669"/>
    <property type="project" value="EnsemblFungi"/>
</dbReference>
<evidence type="ECO:0000313" key="11">
    <source>
        <dbReference type="Proteomes" id="UP000015100"/>
    </source>
</evidence>
<accession>S8BIA9</accession>
<dbReference type="GO" id="GO:0032366">
    <property type="term" value="P:intracellular sterol transport"/>
    <property type="evidence" value="ECO:0007669"/>
    <property type="project" value="EnsemblFungi"/>
</dbReference>
<feature type="domain" description="MD-2-related lipid-recognition" evidence="9">
    <location>
        <begin position="48"/>
        <end position="177"/>
    </location>
</feature>
<dbReference type="PANTHER" id="PTHR11306:SF0">
    <property type="entry name" value="PHOSPHATIDYLGLYCEROL_PHOSPHATIDYLINOSITOL TRANSFER PROTEIN"/>
    <property type="match status" value="1"/>
</dbReference>
<name>S8BIA9_DACHA</name>
<evidence type="ECO:0000256" key="1">
    <source>
        <dbReference type="ARBA" id="ARBA00002053"/>
    </source>
</evidence>
<comment type="function">
    <text evidence="1">Catalyzes the intermembrane transfer of phosphatidylglycerol and phosphatidylinositol.</text>
</comment>
<dbReference type="OMA" id="HQTYDLC"/>
<evidence type="ECO:0000256" key="6">
    <source>
        <dbReference type="ARBA" id="ARBA00022729"/>
    </source>
</evidence>
<organism evidence="10 11">
    <name type="scientific">Dactylellina haptotyla (strain CBS 200.50)</name>
    <name type="common">Nematode-trapping fungus</name>
    <name type="synonym">Monacrosporium haptotylum</name>
    <dbReference type="NCBI Taxonomy" id="1284197"/>
    <lineage>
        <taxon>Eukaryota</taxon>
        <taxon>Fungi</taxon>
        <taxon>Dikarya</taxon>
        <taxon>Ascomycota</taxon>
        <taxon>Pezizomycotina</taxon>
        <taxon>Orbiliomycetes</taxon>
        <taxon>Orbiliales</taxon>
        <taxon>Orbiliaceae</taxon>
        <taxon>Dactylellina</taxon>
    </lineage>
</organism>
<dbReference type="GO" id="GO:0000328">
    <property type="term" value="C:fungal-type vacuole lumen"/>
    <property type="evidence" value="ECO:0007669"/>
    <property type="project" value="EnsemblFungi"/>
</dbReference>